<feature type="region of interest" description="Disordered" evidence="1">
    <location>
        <begin position="1"/>
        <end position="35"/>
    </location>
</feature>
<reference evidence="2" key="2">
    <citation type="submission" date="2023-06" db="EMBL/GenBank/DDBJ databases">
        <authorList>
            <person name="Ma L."/>
            <person name="Liu K.-W."/>
            <person name="Li Z."/>
            <person name="Hsiao Y.-Y."/>
            <person name="Qi Y."/>
            <person name="Fu T."/>
            <person name="Tang G."/>
            <person name="Zhang D."/>
            <person name="Sun W.-H."/>
            <person name="Liu D.-K."/>
            <person name="Li Y."/>
            <person name="Chen G.-Z."/>
            <person name="Liu X.-D."/>
            <person name="Liao X.-Y."/>
            <person name="Jiang Y.-T."/>
            <person name="Yu X."/>
            <person name="Hao Y."/>
            <person name="Huang J."/>
            <person name="Zhao X.-W."/>
            <person name="Ke S."/>
            <person name="Chen Y.-Y."/>
            <person name="Wu W.-L."/>
            <person name="Hsu J.-L."/>
            <person name="Lin Y.-F."/>
            <person name="Huang M.-D."/>
            <person name="Li C.-Y."/>
            <person name="Huang L."/>
            <person name="Wang Z.-W."/>
            <person name="Zhao X."/>
            <person name="Zhong W.-Y."/>
            <person name="Peng D.-H."/>
            <person name="Ahmad S."/>
            <person name="Lan S."/>
            <person name="Zhang J.-S."/>
            <person name="Tsai W.-C."/>
            <person name="Van De Peer Y."/>
            <person name="Liu Z.-J."/>
        </authorList>
    </citation>
    <scope>NUCLEOTIDE SEQUENCE</scope>
    <source>
        <strain evidence="2">CP</strain>
        <tissue evidence="2">Leaves</tissue>
    </source>
</reference>
<evidence type="ECO:0000256" key="1">
    <source>
        <dbReference type="SAM" id="MobiDB-lite"/>
    </source>
</evidence>
<dbReference type="PANTHER" id="PTHR13374:SF3">
    <property type="entry name" value="DET1 HOMOLOG"/>
    <property type="match status" value="1"/>
</dbReference>
<gene>
    <name evidence="2" type="primary">DET1</name>
    <name evidence="2" type="ORF">QJS10_CPB11g01910</name>
</gene>
<dbReference type="GO" id="GO:0032436">
    <property type="term" value="P:positive regulation of proteasomal ubiquitin-dependent protein catabolic process"/>
    <property type="evidence" value="ECO:0007669"/>
    <property type="project" value="TreeGrafter"/>
</dbReference>
<dbReference type="GO" id="GO:0016567">
    <property type="term" value="P:protein ubiquitination"/>
    <property type="evidence" value="ECO:0007669"/>
    <property type="project" value="TreeGrafter"/>
</dbReference>
<reference evidence="2" key="1">
    <citation type="journal article" date="2023" name="Nat. Commun.">
        <title>Diploid and tetraploid genomes of Acorus and the evolution of monocots.</title>
        <authorList>
            <person name="Ma L."/>
            <person name="Liu K.W."/>
            <person name="Li Z."/>
            <person name="Hsiao Y.Y."/>
            <person name="Qi Y."/>
            <person name="Fu T."/>
            <person name="Tang G.D."/>
            <person name="Zhang D."/>
            <person name="Sun W.H."/>
            <person name="Liu D.K."/>
            <person name="Li Y."/>
            <person name="Chen G.Z."/>
            <person name="Liu X.D."/>
            <person name="Liao X.Y."/>
            <person name="Jiang Y.T."/>
            <person name="Yu X."/>
            <person name="Hao Y."/>
            <person name="Huang J."/>
            <person name="Zhao X.W."/>
            <person name="Ke S."/>
            <person name="Chen Y.Y."/>
            <person name="Wu W.L."/>
            <person name="Hsu J.L."/>
            <person name="Lin Y.F."/>
            <person name="Huang M.D."/>
            <person name="Li C.Y."/>
            <person name="Huang L."/>
            <person name="Wang Z.W."/>
            <person name="Zhao X."/>
            <person name="Zhong W.Y."/>
            <person name="Peng D.H."/>
            <person name="Ahmad S."/>
            <person name="Lan S."/>
            <person name="Zhang J.S."/>
            <person name="Tsai W.C."/>
            <person name="Van de Peer Y."/>
            <person name="Liu Z.J."/>
        </authorList>
    </citation>
    <scope>NUCLEOTIDE SEQUENCE</scope>
    <source>
        <strain evidence="2">CP</strain>
    </source>
</reference>
<evidence type="ECO:0000313" key="3">
    <source>
        <dbReference type="Proteomes" id="UP001180020"/>
    </source>
</evidence>
<comment type="caution">
    <text evidence="2">The sequence shown here is derived from an EMBL/GenBank/DDBJ whole genome shotgun (WGS) entry which is preliminary data.</text>
</comment>
<proteinExistence type="predicted"/>
<sequence length="443" mass="51117">MKDTPPPSPPPPPTDVKKEPAQPRIEDLRPSASLPSSRRLQNSFRKFTDDGLYLISFSRNYQELIVYRPTWLTFSCKGEDCDFHGLPAKAKKFESFFTQLYCVSLASANELICKDFFLYVENNQFGVFATSTAQVHDAPAIEGATPGVPPIEKITFHLVRLQDGSKLDERVFRDDFVNLAHNMGYMLPPGKKNQDELSNGLQQQDVQGSSFLSGIKQRLLSFVFRGIWNEETDHTLIAYLSSKEKKVIKHGSHCNNWRAKRPSMRVQRLKKKFYFHFQDYIDLIIWKVSRNTDQHPAFFAVYNMETTEVIAFYQSFADELYNLFEQFSDHFHVASRNSLHVNFMSSHSNNIHVLEQLRNIKNKSSCSPQLISATDRHRQSTEHPIKFMSRRLPLIQKFKIKPVQGADTAYGKWEHELFLLPTSNYSMFPEPKPTVNQGVHDSP</sequence>
<accession>A0AAV9DZ18</accession>
<dbReference type="GO" id="GO:0031625">
    <property type="term" value="F:ubiquitin protein ligase binding"/>
    <property type="evidence" value="ECO:0007669"/>
    <property type="project" value="TreeGrafter"/>
</dbReference>
<dbReference type="PANTHER" id="PTHR13374">
    <property type="entry name" value="DET1 HOMOLOG DE-ETIOLATED-1 HOMOLOG"/>
    <property type="match status" value="1"/>
</dbReference>
<protein>
    <submittedName>
        <fullName evidence="2">Light-mediated development protein DET1</fullName>
    </submittedName>
</protein>
<feature type="compositionally biased region" description="Basic and acidic residues" evidence="1">
    <location>
        <begin position="15"/>
        <end position="29"/>
    </location>
</feature>
<dbReference type="AlphaFoldDB" id="A0AAV9DZ18"/>
<dbReference type="InterPro" id="IPR019138">
    <property type="entry name" value="De-etiolated_protein_1_Det1"/>
</dbReference>
<evidence type="ECO:0000313" key="2">
    <source>
        <dbReference type="EMBL" id="KAK1305287.1"/>
    </source>
</evidence>
<dbReference type="Pfam" id="PF09737">
    <property type="entry name" value="Det1"/>
    <property type="match status" value="2"/>
</dbReference>
<dbReference type="GO" id="GO:0031461">
    <property type="term" value="C:cullin-RING ubiquitin ligase complex"/>
    <property type="evidence" value="ECO:0007669"/>
    <property type="project" value="TreeGrafter"/>
</dbReference>
<name>A0AAV9DZ18_ACOCL</name>
<keyword evidence="3" id="KW-1185">Reference proteome</keyword>
<feature type="compositionally biased region" description="Pro residues" evidence="1">
    <location>
        <begin position="1"/>
        <end position="14"/>
    </location>
</feature>
<dbReference type="GO" id="GO:1990756">
    <property type="term" value="F:ubiquitin-like ligase-substrate adaptor activity"/>
    <property type="evidence" value="ECO:0007669"/>
    <property type="project" value="TreeGrafter"/>
</dbReference>
<dbReference type="GO" id="GO:0005634">
    <property type="term" value="C:nucleus"/>
    <property type="evidence" value="ECO:0007669"/>
    <property type="project" value="TreeGrafter"/>
</dbReference>
<dbReference type="Proteomes" id="UP001180020">
    <property type="component" value="Unassembled WGS sequence"/>
</dbReference>
<dbReference type="EMBL" id="JAUJYO010000011">
    <property type="protein sequence ID" value="KAK1305287.1"/>
    <property type="molecule type" value="Genomic_DNA"/>
</dbReference>
<organism evidence="2 3">
    <name type="scientific">Acorus calamus</name>
    <name type="common">Sweet flag</name>
    <dbReference type="NCBI Taxonomy" id="4465"/>
    <lineage>
        <taxon>Eukaryota</taxon>
        <taxon>Viridiplantae</taxon>
        <taxon>Streptophyta</taxon>
        <taxon>Embryophyta</taxon>
        <taxon>Tracheophyta</taxon>
        <taxon>Spermatophyta</taxon>
        <taxon>Magnoliopsida</taxon>
        <taxon>Liliopsida</taxon>
        <taxon>Acoraceae</taxon>
        <taxon>Acorus</taxon>
    </lineage>
</organism>